<sequence length="285" mass="31270">MSGFHFSKVPKFKIRRGRIVEDVSPPYLASSGVSGSGPTVLQGPETVVGHPPVSPAPEVRADVPFSTNPARRGSSSENVRSSAGKRPKVESGEQASRTPVFLPPGRHEYINIGARQDELDPSVVEKLPSAVALAATSVHKYWTSPFGKAVDTTEVTELMKLAEMYTSRSHVLNCELYKMLEMRVAEIQSALGEDENAEAMRAEIKRLRAPLAFSKDTWNRATYDVTKAQTIQKTCIIAQKKVESQLKSYQNMIQAKDRELTKVLDELAKAKGLLAKLGVPGYTET</sequence>
<comment type="caution">
    <text evidence="3">The sequence shown here is derived from an EMBL/GenBank/DDBJ whole genome shotgun (WGS) entry which is preliminary data.</text>
</comment>
<feature type="compositionally biased region" description="Polar residues" evidence="2">
    <location>
        <begin position="65"/>
        <end position="81"/>
    </location>
</feature>
<keyword evidence="4" id="KW-1185">Reference proteome</keyword>
<dbReference type="Proteomes" id="UP001604277">
    <property type="component" value="Unassembled WGS sequence"/>
</dbReference>
<name>A0ABD1RH32_9LAMI</name>
<proteinExistence type="predicted"/>
<evidence type="ECO:0000313" key="3">
    <source>
        <dbReference type="EMBL" id="KAL2487744.1"/>
    </source>
</evidence>
<reference evidence="4" key="1">
    <citation type="submission" date="2024-07" db="EMBL/GenBank/DDBJ databases">
        <title>Two chromosome-level genome assemblies of Korean endemic species Abeliophyllum distichum and Forsythia ovata (Oleaceae).</title>
        <authorList>
            <person name="Jang H."/>
        </authorList>
    </citation>
    <scope>NUCLEOTIDE SEQUENCE [LARGE SCALE GENOMIC DNA]</scope>
</reference>
<feature type="coiled-coil region" evidence="1">
    <location>
        <begin position="239"/>
        <end position="266"/>
    </location>
</feature>
<protein>
    <submittedName>
        <fullName evidence="3">Uncharacterized protein</fullName>
    </submittedName>
</protein>
<keyword evidence="1" id="KW-0175">Coiled coil</keyword>
<gene>
    <name evidence="3" type="ORF">Fot_41036</name>
</gene>
<evidence type="ECO:0000256" key="2">
    <source>
        <dbReference type="SAM" id="MobiDB-lite"/>
    </source>
</evidence>
<organism evidence="3 4">
    <name type="scientific">Forsythia ovata</name>
    <dbReference type="NCBI Taxonomy" id="205694"/>
    <lineage>
        <taxon>Eukaryota</taxon>
        <taxon>Viridiplantae</taxon>
        <taxon>Streptophyta</taxon>
        <taxon>Embryophyta</taxon>
        <taxon>Tracheophyta</taxon>
        <taxon>Spermatophyta</taxon>
        <taxon>Magnoliopsida</taxon>
        <taxon>eudicotyledons</taxon>
        <taxon>Gunneridae</taxon>
        <taxon>Pentapetalae</taxon>
        <taxon>asterids</taxon>
        <taxon>lamiids</taxon>
        <taxon>Lamiales</taxon>
        <taxon>Oleaceae</taxon>
        <taxon>Forsythieae</taxon>
        <taxon>Forsythia</taxon>
    </lineage>
</organism>
<feature type="region of interest" description="Disordered" evidence="2">
    <location>
        <begin position="25"/>
        <end position="102"/>
    </location>
</feature>
<evidence type="ECO:0000256" key="1">
    <source>
        <dbReference type="SAM" id="Coils"/>
    </source>
</evidence>
<evidence type="ECO:0000313" key="4">
    <source>
        <dbReference type="Proteomes" id="UP001604277"/>
    </source>
</evidence>
<dbReference type="AlphaFoldDB" id="A0ABD1RH32"/>
<accession>A0ABD1RH32</accession>
<dbReference type="EMBL" id="JBFOLJ010000012">
    <property type="protein sequence ID" value="KAL2487744.1"/>
    <property type="molecule type" value="Genomic_DNA"/>
</dbReference>